<dbReference type="Proteomes" id="UP000245207">
    <property type="component" value="Unassembled WGS sequence"/>
</dbReference>
<proteinExistence type="predicted"/>
<keyword evidence="2" id="KW-0396">Initiation factor</keyword>
<dbReference type="InterPro" id="IPR042528">
    <property type="entry name" value="elF-2B_alpha_N"/>
</dbReference>
<dbReference type="STRING" id="35608.A0A2U1LGL3"/>
<keyword evidence="1" id="KW-1133">Transmembrane helix</keyword>
<keyword evidence="3" id="KW-1185">Reference proteome</keyword>
<evidence type="ECO:0000256" key="1">
    <source>
        <dbReference type="SAM" id="Phobius"/>
    </source>
</evidence>
<evidence type="ECO:0000313" key="3">
    <source>
        <dbReference type="Proteomes" id="UP000245207"/>
    </source>
</evidence>
<evidence type="ECO:0000313" key="2">
    <source>
        <dbReference type="EMBL" id="PWA48112.1"/>
    </source>
</evidence>
<gene>
    <name evidence="2" type="ORF">CTI12_AA493910</name>
</gene>
<dbReference type="GO" id="GO:0003743">
    <property type="term" value="F:translation initiation factor activity"/>
    <property type="evidence" value="ECO:0007669"/>
    <property type="project" value="UniProtKB-KW"/>
</dbReference>
<reference evidence="2 3" key="1">
    <citation type="journal article" date="2018" name="Mol. Plant">
        <title>The genome of Artemisia annua provides insight into the evolution of Asteraceae family and artemisinin biosynthesis.</title>
        <authorList>
            <person name="Shen Q."/>
            <person name="Zhang L."/>
            <person name="Liao Z."/>
            <person name="Wang S."/>
            <person name="Yan T."/>
            <person name="Shi P."/>
            <person name="Liu M."/>
            <person name="Fu X."/>
            <person name="Pan Q."/>
            <person name="Wang Y."/>
            <person name="Lv Z."/>
            <person name="Lu X."/>
            <person name="Zhang F."/>
            <person name="Jiang W."/>
            <person name="Ma Y."/>
            <person name="Chen M."/>
            <person name="Hao X."/>
            <person name="Li L."/>
            <person name="Tang Y."/>
            <person name="Lv G."/>
            <person name="Zhou Y."/>
            <person name="Sun X."/>
            <person name="Brodelius P.E."/>
            <person name="Rose J.K.C."/>
            <person name="Tang K."/>
        </authorList>
    </citation>
    <scope>NUCLEOTIDE SEQUENCE [LARGE SCALE GENOMIC DNA]</scope>
    <source>
        <strain evidence="3">cv. Huhao1</strain>
        <tissue evidence="2">Leaf</tissue>
    </source>
</reference>
<feature type="transmembrane region" description="Helical" evidence="1">
    <location>
        <begin position="20"/>
        <end position="39"/>
    </location>
</feature>
<sequence>MQGFLKLEVEYAFCYRNGLINLDTGIFVAVIMVGIFEALSLELTLRWRKQPDLAEAVAAIRALSSVIRCSQSDAMMELIHELQSASDALKVRRR</sequence>
<keyword evidence="2" id="KW-0648">Protein biosynthesis</keyword>
<dbReference type="AlphaFoldDB" id="A0A2U1LGL3"/>
<keyword evidence="1" id="KW-0472">Membrane</keyword>
<protein>
    <submittedName>
        <fullName evidence="2">Initiation factor 2B-related protein</fullName>
    </submittedName>
</protein>
<name>A0A2U1LGL3_ARTAN</name>
<accession>A0A2U1LGL3</accession>
<dbReference type="OrthoDB" id="1740705at2759"/>
<organism evidence="2 3">
    <name type="scientific">Artemisia annua</name>
    <name type="common">Sweet wormwood</name>
    <dbReference type="NCBI Taxonomy" id="35608"/>
    <lineage>
        <taxon>Eukaryota</taxon>
        <taxon>Viridiplantae</taxon>
        <taxon>Streptophyta</taxon>
        <taxon>Embryophyta</taxon>
        <taxon>Tracheophyta</taxon>
        <taxon>Spermatophyta</taxon>
        <taxon>Magnoliopsida</taxon>
        <taxon>eudicotyledons</taxon>
        <taxon>Gunneridae</taxon>
        <taxon>Pentapetalae</taxon>
        <taxon>asterids</taxon>
        <taxon>campanulids</taxon>
        <taxon>Asterales</taxon>
        <taxon>Asteraceae</taxon>
        <taxon>Asteroideae</taxon>
        <taxon>Anthemideae</taxon>
        <taxon>Artemisiinae</taxon>
        <taxon>Artemisia</taxon>
    </lineage>
</organism>
<dbReference type="EMBL" id="PKPP01009497">
    <property type="protein sequence ID" value="PWA48112.1"/>
    <property type="molecule type" value="Genomic_DNA"/>
</dbReference>
<comment type="caution">
    <text evidence="2">The sequence shown here is derived from an EMBL/GenBank/DDBJ whole genome shotgun (WGS) entry which is preliminary data.</text>
</comment>
<dbReference type="Gene3D" id="1.20.120.1070">
    <property type="entry name" value="Translation initiation factor eIF-2B, N-terminal domain"/>
    <property type="match status" value="1"/>
</dbReference>
<keyword evidence="1" id="KW-0812">Transmembrane</keyword>